<dbReference type="SUPFAM" id="SSF53649">
    <property type="entry name" value="Alkaline phosphatase-like"/>
    <property type="match status" value="1"/>
</dbReference>
<dbReference type="RefSeq" id="WP_229162147.1">
    <property type="nucleotide sequence ID" value="NZ_JAJEWP010000006.1"/>
</dbReference>
<dbReference type="Gene3D" id="3.40.720.10">
    <property type="entry name" value="Alkaline Phosphatase, subunit A"/>
    <property type="match status" value="1"/>
</dbReference>
<accession>A0ABS8GB06</accession>
<feature type="chain" id="PRO_5046819276" evidence="1">
    <location>
        <begin position="18"/>
        <end position="372"/>
    </location>
</feature>
<name>A0ABS8GB06_9ALTE</name>
<gene>
    <name evidence="2" type="ORF">LJ739_16100</name>
</gene>
<dbReference type="Pfam" id="PF01663">
    <property type="entry name" value="Phosphodiest"/>
    <property type="match status" value="1"/>
</dbReference>
<sequence length="372" mass="41846">MRRFILLLLALSSMVQAAPNLIVVTLDGVRWQEVFYGADPALINHPDYVDDTESLRQAFWHEDADKRRQKLMPFTWQTLNQQGALLGDRRRGSHMRVANQWVFSYPGYNEVFSGQPDPTINTNASKPNPNVTFVEYLQQRDDFGNNLAVFGSWDVFPAIFNRQRSGLHINAGFQSAHSYALSDKARWLNALQRDIPSPWHNVRLDAFTMGFALDYLAQETPRVTVIALGETDDFAHDGNYAAYLQALKRNDQLLARLWDFLNDHPFYRQQTNLLITTDHGRGNTPEGWPHHGSAEAVKGYMASLKRFSQGIPGSDQVWLAAIGPDIKARGLITTDTPATLSQVPATALTLLGINPHDYNPAVAPPIQELLKP</sequence>
<evidence type="ECO:0000313" key="3">
    <source>
        <dbReference type="Proteomes" id="UP001520878"/>
    </source>
</evidence>
<comment type="caution">
    <text evidence="2">The sequence shown here is derived from an EMBL/GenBank/DDBJ whole genome shotgun (WGS) entry which is preliminary data.</text>
</comment>
<dbReference type="InterPro" id="IPR002591">
    <property type="entry name" value="Phosphodiest/P_Trfase"/>
</dbReference>
<evidence type="ECO:0000313" key="2">
    <source>
        <dbReference type="EMBL" id="MCC2617774.1"/>
    </source>
</evidence>
<reference evidence="2 3" key="1">
    <citation type="submission" date="2021-10" db="EMBL/GenBank/DDBJ databases">
        <title>Draft genome of Aestuariibacter halophilus JC2043.</title>
        <authorList>
            <person name="Emsley S.A."/>
            <person name="Pfannmuller K.M."/>
            <person name="Ushijima B."/>
            <person name="Saw J.H."/>
            <person name="Videau P."/>
        </authorList>
    </citation>
    <scope>NUCLEOTIDE SEQUENCE [LARGE SCALE GENOMIC DNA]</scope>
    <source>
        <strain evidence="2 3">JC2043</strain>
    </source>
</reference>
<proteinExistence type="predicted"/>
<organism evidence="2 3">
    <name type="scientific">Fluctibacter halophilus</name>
    <dbReference type="NCBI Taxonomy" id="226011"/>
    <lineage>
        <taxon>Bacteria</taxon>
        <taxon>Pseudomonadati</taxon>
        <taxon>Pseudomonadota</taxon>
        <taxon>Gammaproteobacteria</taxon>
        <taxon>Alteromonadales</taxon>
        <taxon>Alteromonadaceae</taxon>
        <taxon>Fluctibacter</taxon>
    </lineage>
</organism>
<keyword evidence="1" id="KW-0732">Signal</keyword>
<dbReference type="Proteomes" id="UP001520878">
    <property type="component" value="Unassembled WGS sequence"/>
</dbReference>
<keyword evidence="3" id="KW-1185">Reference proteome</keyword>
<feature type="signal peptide" evidence="1">
    <location>
        <begin position="1"/>
        <end position="17"/>
    </location>
</feature>
<dbReference type="EMBL" id="JAJEWP010000006">
    <property type="protein sequence ID" value="MCC2617774.1"/>
    <property type="molecule type" value="Genomic_DNA"/>
</dbReference>
<protein>
    <submittedName>
        <fullName evidence="2">Alkaline phosphatase family protein</fullName>
    </submittedName>
</protein>
<dbReference type="InterPro" id="IPR017850">
    <property type="entry name" value="Alkaline_phosphatase_core_sf"/>
</dbReference>
<evidence type="ECO:0000256" key="1">
    <source>
        <dbReference type="SAM" id="SignalP"/>
    </source>
</evidence>